<evidence type="ECO:0000259" key="7">
    <source>
        <dbReference type="Pfam" id="PF17917"/>
    </source>
</evidence>
<dbReference type="Gene3D" id="3.30.70.270">
    <property type="match status" value="1"/>
</dbReference>
<evidence type="ECO:0000256" key="5">
    <source>
        <dbReference type="ARBA" id="ARBA00022801"/>
    </source>
</evidence>
<evidence type="ECO:0000256" key="2">
    <source>
        <dbReference type="ARBA" id="ARBA00022695"/>
    </source>
</evidence>
<feature type="domain" description="Reverse transcriptase RNase H-like" evidence="7">
    <location>
        <begin position="65"/>
        <end position="169"/>
    </location>
</feature>
<evidence type="ECO:0000259" key="8">
    <source>
        <dbReference type="Pfam" id="PF24626"/>
    </source>
</evidence>
<dbReference type="InterPro" id="IPR043502">
    <property type="entry name" value="DNA/RNA_pol_sf"/>
</dbReference>
<dbReference type="InterPro" id="IPR056924">
    <property type="entry name" value="SH3_Tf2-1"/>
</dbReference>
<evidence type="ECO:0000256" key="4">
    <source>
        <dbReference type="ARBA" id="ARBA00022759"/>
    </source>
</evidence>
<dbReference type="SUPFAM" id="SSF53098">
    <property type="entry name" value="Ribonuclease H-like"/>
    <property type="match status" value="1"/>
</dbReference>
<dbReference type="InterPro" id="IPR036397">
    <property type="entry name" value="RNaseH_sf"/>
</dbReference>
<feature type="domain" description="Tf2-1-like SH3-like" evidence="8">
    <location>
        <begin position="312"/>
        <end position="372"/>
    </location>
</feature>
<evidence type="ECO:0000256" key="6">
    <source>
        <dbReference type="ARBA" id="ARBA00022918"/>
    </source>
</evidence>
<dbReference type="GO" id="GO:0016787">
    <property type="term" value="F:hydrolase activity"/>
    <property type="evidence" value="ECO:0007669"/>
    <property type="project" value="UniProtKB-KW"/>
</dbReference>
<keyword evidence="2" id="KW-0548">Nucleotidyltransferase</keyword>
<dbReference type="Gene3D" id="3.30.420.10">
    <property type="entry name" value="Ribonuclease H-like superfamily/Ribonuclease H"/>
    <property type="match status" value="1"/>
</dbReference>
<reference evidence="9" key="1">
    <citation type="submission" date="2021-03" db="EMBL/GenBank/DDBJ databases">
        <title>Draft genome sequence of rust myrtle Austropuccinia psidii MF-1, a brazilian biotype.</title>
        <authorList>
            <person name="Quecine M.C."/>
            <person name="Pachon D.M.R."/>
            <person name="Bonatelli M.L."/>
            <person name="Correr F.H."/>
            <person name="Franceschini L.M."/>
            <person name="Leite T.F."/>
            <person name="Margarido G.R.A."/>
            <person name="Almeida C.A."/>
            <person name="Ferrarezi J.A."/>
            <person name="Labate C.A."/>
        </authorList>
    </citation>
    <scope>NUCLEOTIDE SEQUENCE</scope>
    <source>
        <strain evidence="9">MF-1</strain>
    </source>
</reference>
<dbReference type="Proteomes" id="UP000765509">
    <property type="component" value="Unassembled WGS sequence"/>
</dbReference>
<dbReference type="Pfam" id="PF17917">
    <property type="entry name" value="RT_RNaseH"/>
    <property type="match status" value="1"/>
</dbReference>
<proteinExistence type="predicted"/>
<dbReference type="SUPFAM" id="SSF56672">
    <property type="entry name" value="DNA/RNA polymerases"/>
    <property type="match status" value="1"/>
</dbReference>
<evidence type="ECO:0000313" key="10">
    <source>
        <dbReference type="Proteomes" id="UP000765509"/>
    </source>
</evidence>
<dbReference type="InterPro" id="IPR043128">
    <property type="entry name" value="Rev_trsase/Diguanyl_cyclase"/>
</dbReference>
<keyword evidence="6" id="KW-0695">RNA-directed DNA polymerase</keyword>
<dbReference type="GO" id="GO:0003676">
    <property type="term" value="F:nucleic acid binding"/>
    <property type="evidence" value="ECO:0007669"/>
    <property type="project" value="InterPro"/>
</dbReference>
<dbReference type="Pfam" id="PF24626">
    <property type="entry name" value="SH3_Tf2-1"/>
    <property type="match status" value="1"/>
</dbReference>
<dbReference type="InterPro" id="IPR041373">
    <property type="entry name" value="RT_RNaseH"/>
</dbReference>
<keyword evidence="3" id="KW-0540">Nuclease</keyword>
<keyword evidence="4" id="KW-0255">Endonuclease</keyword>
<dbReference type="InterPro" id="IPR050951">
    <property type="entry name" value="Retrovirus_Pol_polyprotein"/>
</dbReference>
<keyword evidence="5" id="KW-0378">Hydrolase</keyword>
<dbReference type="GO" id="GO:0003964">
    <property type="term" value="F:RNA-directed DNA polymerase activity"/>
    <property type="evidence" value="ECO:0007669"/>
    <property type="project" value="UniProtKB-KW"/>
</dbReference>
<dbReference type="GO" id="GO:0004519">
    <property type="term" value="F:endonuclease activity"/>
    <property type="evidence" value="ECO:0007669"/>
    <property type="project" value="UniProtKB-KW"/>
</dbReference>
<organism evidence="9 10">
    <name type="scientific">Austropuccinia psidii MF-1</name>
    <dbReference type="NCBI Taxonomy" id="1389203"/>
    <lineage>
        <taxon>Eukaryota</taxon>
        <taxon>Fungi</taxon>
        <taxon>Dikarya</taxon>
        <taxon>Basidiomycota</taxon>
        <taxon>Pucciniomycotina</taxon>
        <taxon>Pucciniomycetes</taxon>
        <taxon>Pucciniales</taxon>
        <taxon>Sphaerophragmiaceae</taxon>
        <taxon>Austropuccinia</taxon>
    </lineage>
</organism>
<dbReference type="PANTHER" id="PTHR37984">
    <property type="entry name" value="PROTEIN CBG26694"/>
    <property type="match status" value="1"/>
</dbReference>
<dbReference type="PANTHER" id="PTHR37984:SF5">
    <property type="entry name" value="PROTEIN NYNRIN-LIKE"/>
    <property type="match status" value="1"/>
</dbReference>
<protein>
    <recommendedName>
        <fullName evidence="11">Reverse transcriptase/retrotransposon-derived protein RNase H-like domain-containing protein</fullName>
    </recommendedName>
</protein>
<dbReference type="AlphaFoldDB" id="A0A9Q3EKW8"/>
<evidence type="ECO:0000256" key="1">
    <source>
        <dbReference type="ARBA" id="ARBA00022679"/>
    </source>
</evidence>
<evidence type="ECO:0000256" key="3">
    <source>
        <dbReference type="ARBA" id="ARBA00022722"/>
    </source>
</evidence>
<name>A0A9Q3EKW8_9BASI</name>
<comment type="caution">
    <text evidence="9">The sequence shown here is derived from an EMBL/GenBank/DDBJ whole genome shotgun (WGS) entry which is preliminary data.</text>
</comment>
<dbReference type="EMBL" id="AVOT02028341">
    <property type="protein sequence ID" value="MBW0520783.1"/>
    <property type="molecule type" value="Genomic_DNA"/>
</dbReference>
<keyword evidence="10" id="KW-1185">Reference proteome</keyword>
<gene>
    <name evidence="9" type="ORF">O181_060498</name>
</gene>
<keyword evidence="1" id="KW-0808">Transferase</keyword>
<evidence type="ECO:0000313" key="9">
    <source>
        <dbReference type="EMBL" id="MBW0520783.1"/>
    </source>
</evidence>
<evidence type="ECO:0008006" key="11">
    <source>
        <dbReference type="Google" id="ProtNLM"/>
    </source>
</evidence>
<dbReference type="InterPro" id="IPR012337">
    <property type="entry name" value="RNaseH-like_sf"/>
</dbReference>
<accession>A0A9Q3EKW8</accession>
<sequence length="388" mass="44878">MQSFLGFAGYYRQHIKDFARIDKSLYKLCGQHTVYEMTEERVKAYEELKNSLTNAPLLLIPYCKLPFKLYIDVYGEGLGAALHQTQIINDKPVEGPFCFISRQIKPTEGRYGESQMECLCLVWALEKLHCYLDGTVFDVIKDCNAVKSLLKMKTPNRHMLRWQIAIQEYRGNMTIAHKYAYHPQTDGLAERTIQTLEHMIRIFCAYGLEFKDSDGFTHYWCTLIPALELAYKKSIHSSAVKTPAMLEKGWNPRLPYATLKKDLVDIHPTASSFKLILEKERHHVNRCMQDYFKYVKERWDKSHKPPDFNIQDLVLVSTPNFNNIKGPKKLKDSFAGPFMIKALHGPNSVQLELTGELMNKHPTFPVSLIKTYSLSDKESFPLRNKSPL</sequence>